<sequence>MSDVRPGRLKVYLGAAPGVGKTYRMLDEGHRRASRGADVAVGFVECQGRPHTEAMLDGLQVVPRAPCLYRGGDFEEITAFHTSDVRDAEDANKSF</sequence>
<dbReference type="InterPro" id="IPR052023">
    <property type="entry name" value="Histidine_kinase_KdpD"/>
</dbReference>
<evidence type="ECO:0000313" key="5">
    <source>
        <dbReference type="EMBL" id="OIK29261.1"/>
    </source>
</evidence>
<feature type="domain" description="Signal transduction histidine kinase osmosensitive K+ channel sensor N-terminal" evidence="4">
    <location>
        <begin position="7"/>
        <end position="77"/>
    </location>
</feature>
<evidence type="ECO:0000313" key="6">
    <source>
        <dbReference type="Proteomes" id="UP000034838"/>
    </source>
</evidence>
<accession>A0A1J4Q7T1</accession>
<proteinExistence type="predicted"/>
<dbReference type="Gene3D" id="3.40.50.300">
    <property type="entry name" value="P-loop containing nucleotide triphosphate hydrolases"/>
    <property type="match status" value="1"/>
</dbReference>
<gene>
    <name evidence="5" type="ORF">VT52_002055</name>
</gene>
<dbReference type="PANTHER" id="PTHR45569:SF1">
    <property type="entry name" value="SENSOR PROTEIN KDPD"/>
    <property type="match status" value="1"/>
</dbReference>
<dbReference type="Pfam" id="PF02702">
    <property type="entry name" value="KdpD"/>
    <property type="match status" value="1"/>
</dbReference>
<evidence type="ECO:0000256" key="2">
    <source>
        <dbReference type="ARBA" id="ARBA00022777"/>
    </source>
</evidence>
<keyword evidence="1" id="KW-0808">Transferase</keyword>
<dbReference type="InterPro" id="IPR027417">
    <property type="entry name" value="P-loop_NTPase"/>
</dbReference>
<dbReference type="GO" id="GO:0005886">
    <property type="term" value="C:plasma membrane"/>
    <property type="evidence" value="ECO:0007669"/>
    <property type="project" value="TreeGrafter"/>
</dbReference>
<evidence type="ECO:0000259" key="4">
    <source>
        <dbReference type="Pfam" id="PF02702"/>
    </source>
</evidence>
<evidence type="ECO:0000256" key="1">
    <source>
        <dbReference type="ARBA" id="ARBA00022679"/>
    </source>
</evidence>
<dbReference type="InterPro" id="IPR003852">
    <property type="entry name" value="Sig_transdc_His_kinase_KdpD_N"/>
</dbReference>
<dbReference type="Proteomes" id="UP000034838">
    <property type="component" value="Unassembled WGS sequence"/>
</dbReference>
<comment type="caution">
    <text evidence="5">The sequence shown here is derived from an EMBL/GenBank/DDBJ whole genome shotgun (WGS) entry which is preliminary data.</text>
</comment>
<evidence type="ECO:0000256" key="3">
    <source>
        <dbReference type="ARBA" id="ARBA00023012"/>
    </source>
</evidence>
<dbReference type="EMBL" id="LBDA02000004">
    <property type="protein sequence ID" value="OIK29261.1"/>
    <property type="molecule type" value="Genomic_DNA"/>
</dbReference>
<keyword evidence="3" id="KW-0902">Two-component regulatory system</keyword>
<name>A0A1J4Q7T1_9ACTN</name>
<protein>
    <recommendedName>
        <fullName evidence="4">Signal transduction histidine kinase osmosensitive K+ channel sensor N-terminal domain-containing protein</fullName>
    </recommendedName>
</protein>
<dbReference type="AlphaFoldDB" id="A0A1J4Q7T1"/>
<dbReference type="PANTHER" id="PTHR45569">
    <property type="entry name" value="SENSOR PROTEIN KDPD"/>
    <property type="match status" value="1"/>
</dbReference>
<keyword evidence="2" id="KW-0418">Kinase</keyword>
<reference evidence="5" key="1">
    <citation type="submission" date="2016-10" db="EMBL/GenBank/DDBJ databases">
        <title>Genome sequence of Streptomyces malaysiense MUSC 136.</title>
        <authorList>
            <person name="Lee L.-H."/>
            <person name="Ser H.-L."/>
        </authorList>
    </citation>
    <scope>NUCLEOTIDE SEQUENCE [LARGE SCALE GENOMIC DNA]</scope>
    <source>
        <strain evidence="5">MUSC 136</strain>
    </source>
</reference>
<keyword evidence="6" id="KW-1185">Reference proteome</keyword>
<dbReference type="GO" id="GO:0000155">
    <property type="term" value="F:phosphorelay sensor kinase activity"/>
    <property type="evidence" value="ECO:0007669"/>
    <property type="project" value="InterPro"/>
</dbReference>
<organism evidence="5 6">
    <name type="scientific">Streptomyces malaysiense</name>
    <dbReference type="NCBI Taxonomy" id="1428626"/>
    <lineage>
        <taxon>Bacteria</taxon>
        <taxon>Bacillati</taxon>
        <taxon>Actinomycetota</taxon>
        <taxon>Actinomycetes</taxon>
        <taxon>Kitasatosporales</taxon>
        <taxon>Streptomycetaceae</taxon>
        <taxon>Streptomyces</taxon>
    </lineage>
</organism>